<evidence type="ECO:0000256" key="6">
    <source>
        <dbReference type="ARBA" id="ARBA00022679"/>
    </source>
</evidence>
<evidence type="ECO:0000256" key="15">
    <source>
        <dbReference type="ARBA" id="ARBA00042891"/>
    </source>
</evidence>
<evidence type="ECO:0000256" key="13">
    <source>
        <dbReference type="ARBA" id="ARBA00041887"/>
    </source>
</evidence>
<accession>M3Z360</accession>
<name>M3Z360_MUSPF</name>
<dbReference type="EMBL" id="AEYP01004797">
    <property type="status" value="NOT_ANNOTATED_CDS"/>
    <property type="molecule type" value="Genomic_DNA"/>
</dbReference>
<comment type="cofactor">
    <cofactor evidence="1">
        <name>pyridoxal 5'-phosphate</name>
        <dbReference type="ChEBI" id="CHEBI:597326"/>
    </cofactor>
</comment>
<evidence type="ECO:0000313" key="18">
    <source>
        <dbReference type="Ensembl" id="ENSMPUP00000018022.1"/>
    </source>
</evidence>
<dbReference type="AlphaFoldDB" id="M3Z360"/>
<dbReference type="InterPro" id="IPR015424">
    <property type="entry name" value="PyrdxlP-dep_Trfase"/>
</dbReference>
<dbReference type="InterPro" id="IPR015421">
    <property type="entry name" value="PyrdxlP-dep_Trfase_major"/>
</dbReference>
<evidence type="ECO:0000256" key="14">
    <source>
        <dbReference type="ARBA" id="ARBA00042867"/>
    </source>
</evidence>
<evidence type="ECO:0000256" key="8">
    <source>
        <dbReference type="ARBA" id="ARBA00037556"/>
    </source>
</evidence>
<dbReference type="Gene3D" id="3.40.640.10">
    <property type="entry name" value="Type I PLP-dependent aspartate aminotransferase-like (Major domain)"/>
    <property type="match status" value="1"/>
</dbReference>
<dbReference type="InterPro" id="IPR015422">
    <property type="entry name" value="PyrdxlP-dep_Trfase_small"/>
</dbReference>
<dbReference type="Pfam" id="PF00155">
    <property type="entry name" value="Aminotran_1_2"/>
    <property type="match status" value="1"/>
</dbReference>
<dbReference type="EC" id="2.6.1.1" evidence="4"/>
<organism evidence="18">
    <name type="scientific">Mustela putorius furo</name>
    <name type="common">European domestic ferret</name>
    <name type="synonym">Mustela furo</name>
    <dbReference type="NCBI Taxonomy" id="9669"/>
    <lineage>
        <taxon>Eukaryota</taxon>
        <taxon>Metazoa</taxon>
        <taxon>Chordata</taxon>
        <taxon>Craniata</taxon>
        <taxon>Vertebrata</taxon>
        <taxon>Euteleostomi</taxon>
        <taxon>Mammalia</taxon>
        <taxon>Eutheria</taxon>
        <taxon>Laurasiatheria</taxon>
        <taxon>Carnivora</taxon>
        <taxon>Caniformia</taxon>
        <taxon>Musteloidea</taxon>
        <taxon>Mustelidae</taxon>
        <taxon>Mustelinae</taxon>
        <taxon>Mustela</taxon>
    </lineage>
</organism>
<dbReference type="HOGENOM" id="CLU_032440_1_0_1"/>
<evidence type="ECO:0000259" key="17">
    <source>
        <dbReference type="Pfam" id="PF00155"/>
    </source>
</evidence>
<evidence type="ECO:0000256" key="3">
    <source>
        <dbReference type="ARBA" id="ARBA00011738"/>
    </source>
</evidence>
<evidence type="ECO:0000256" key="16">
    <source>
        <dbReference type="ARBA" id="ARBA00043057"/>
    </source>
</evidence>
<evidence type="ECO:0000256" key="10">
    <source>
        <dbReference type="ARBA" id="ARBA00041257"/>
    </source>
</evidence>
<evidence type="ECO:0000256" key="5">
    <source>
        <dbReference type="ARBA" id="ARBA00022576"/>
    </source>
</evidence>
<dbReference type="GO" id="GO:0004069">
    <property type="term" value="F:L-aspartate:2-oxoglutarate aminotransferase activity"/>
    <property type="evidence" value="ECO:0007669"/>
    <property type="project" value="UniProtKB-EC"/>
</dbReference>
<evidence type="ECO:0000256" key="9">
    <source>
        <dbReference type="ARBA" id="ARBA00040891"/>
    </source>
</evidence>
<evidence type="ECO:0000256" key="12">
    <source>
        <dbReference type="ARBA" id="ARBA00041746"/>
    </source>
</evidence>
<keyword evidence="5" id="KW-0032">Aminotransferase</keyword>
<evidence type="ECO:0000256" key="2">
    <source>
        <dbReference type="ARBA" id="ARBA00007441"/>
    </source>
</evidence>
<dbReference type="PRINTS" id="PR00799">
    <property type="entry name" value="TRANSAMINASE"/>
</dbReference>
<comment type="subunit">
    <text evidence="3">Homodimer.</text>
</comment>
<evidence type="ECO:0000256" key="7">
    <source>
        <dbReference type="ARBA" id="ARBA00022898"/>
    </source>
</evidence>
<dbReference type="SUPFAM" id="SSF53383">
    <property type="entry name" value="PLP-dependent transferases"/>
    <property type="match status" value="1"/>
</dbReference>
<evidence type="ECO:0000256" key="1">
    <source>
        <dbReference type="ARBA" id="ARBA00001933"/>
    </source>
</evidence>
<dbReference type="GO" id="GO:0030170">
    <property type="term" value="F:pyridoxal phosphate binding"/>
    <property type="evidence" value="ECO:0007669"/>
    <property type="project" value="InterPro"/>
</dbReference>
<sequence length="354" mass="39024">CTPPPSGRTVPVHCHLPPRCLSAVSARTSSWWTHVEMGLPDPILGVPEAFQRDNSKKMNLGVGVYGWYGKHYVLPSVRKAVTLKTISGTRALRIGASFLQRFFKFSQIFLGNHPGEIRDAGMQPQEPKTCSFDFTDTMENILKMPQQSVLLHACAHSPTGVDPHPEQWKEIATVVKNSFFAFFDMASQGFASGDGNKDAWAVRHLIGQDIQVGLCQSNAKNRGLYGEYMGAYTMVRQDTDAARRVESQLKILIHLMYSNPPRGAQIASTILVSPNHEAGPVCVAHSIMSVLTSLVSSLKEGSSHRQHITDWTGMFHFTGLKLEQAERQATEFSACMTEDGRTSVAGGYLAFAFH</sequence>
<reference evidence="18" key="1">
    <citation type="submission" date="2024-06" db="UniProtKB">
        <authorList>
            <consortium name="Ensembl"/>
        </authorList>
    </citation>
    <scope>IDENTIFICATION</scope>
</reference>
<dbReference type="Gene3D" id="3.90.1150.10">
    <property type="entry name" value="Aspartate Aminotransferase, domain 1"/>
    <property type="match status" value="1"/>
</dbReference>
<keyword evidence="7" id="KW-0663">Pyridoxal phosphate</keyword>
<keyword evidence="6" id="KW-0808">Transferase</keyword>
<dbReference type="GO" id="GO:0005739">
    <property type="term" value="C:mitochondrion"/>
    <property type="evidence" value="ECO:0007669"/>
    <property type="project" value="TreeGrafter"/>
</dbReference>
<dbReference type="InterPro" id="IPR000796">
    <property type="entry name" value="Asp_trans"/>
</dbReference>
<dbReference type="GeneTree" id="ENSGT00950000183082"/>
<proteinExistence type="inferred from homology"/>
<evidence type="ECO:0000256" key="4">
    <source>
        <dbReference type="ARBA" id="ARBA00012753"/>
    </source>
</evidence>
<dbReference type="InterPro" id="IPR004839">
    <property type="entry name" value="Aminotransferase_I/II_large"/>
</dbReference>
<comment type="function">
    <text evidence="8">Catalyzes the irreversible transamination of the L-tryptophan metabolite L-kynurenine to form kynurenic acid (KA). As a member of the malate-aspartate shuttle, it has a key role in the intracellular NAD(H) redox balance. Is important for metabolite exchange between mitochondria and cytosol, and for amino acid metabolism. Facilitates cellular uptake of long-chain free fatty acids.</text>
</comment>
<comment type="similarity">
    <text evidence="2">Belongs to the class-I pyridoxal-phosphate-dependent aminotransferase family.</text>
</comment>
<dbReference type="GO" id="GO:0006533">
    <property type="term" value="P:L-aspartate catabolic process"/>
    <property type="evidence" value="ECO:0007669"/>
    <property type="project" value="TreeGrafter"/>
</dbReference>
<feature type="domain" description="Aminotransferase class I/classII large" evidence="17">
    <location>
        <begin position="69"/>
        <end position="338"/>
    </location>
</feature>
<dbReference type="Ensembl" id="ENSMPUT00000018285.1">
    <property type="protein sequence ID" value="ENSMPUP00000018022.1"/>
    <property type="gene ID" value="ENSMPUG00000018134.1"/>
</dbReference>
<dbReference type="PANTHER" id="PTHR11879:SF22">
    <property type="entry name" value="ASPARTATE AMINOTRANSFERASE, MITOCHONDRIAL"/>
    <property type="match status" value="1"/>
</dbReference>
<dbReference type="PANTHER" id="PTHR11879">
    <property type="entry name" value="ASPARTATE AMINOTRANSFERASE"/>
    <property type="match status" value="1"/>
</dbReference>
<protein>
    <recommendedName>
        <fullName evidence="9">Aspartate aminotransferase, mitochondrial</fullName>
        <ecNumber evidence="4">2.6.1.1</ecNumber>
    </recommendedName>
    <alternativeName>
        <fullName evidence="11">Fatty acid-binding protein</fullName>
    </alternativeName>
    <alternativeName>
        <fullName evidence="16">Glutamate oxaloacetate transaminase 2</fullName>
    </alternativeName>
    <alternativeName>
        <fullName evidence="10">Kynurenine aminotransferase 4</fullName>
    </alternativeName>
    <alternativeName>
        <fullName evidence="15">Kynurenine aminotransferase IV</fullName>
    </alternativeName>
    <alternativeName>
        <fullName evidence="14">Kynurenine--oxoglutarate transaminase 4</fullName>
    </alternativeName>
    <alternativeName>
        <fullName evidence="12">Kynurenine--oxoglutarate transaminase IV</fullName>
    </alternativeName>
    <alternativeName>
        <fullName evidence="13">Plasma membrane-associated fatty acid-binding protein</fullName>
    </alternativeName>
</protein>
<evidence type="ECO:0000256" key="11">
    <source>
        <dbReference type="ARBA" id="ARBA00041432"/>
    </source>
</evidence>